<evidence type="ECO:0000313" key="3">
    <source>
        <dbReference type="Proteomes" id="UP001059617"/>
    </source>
</evidence>
<dbReference type="InterPro" id="IPR037069">
    <property type="entry name" value="AcylCoA_DH/ox_N_sf"/>
</dbReference>
<dbReference type="PANTHER" id="PTHR43884">
    <property type="entry name" value="ACYL-COA DEHYDROGENASE"/>
    <property type="match status" value="1"/>
</dbReference>
<dbReference type="InterPro" id="IPR013786">
    <property type="entry name" value="AcylCoA_DH/ox_N"/>
</dbReference>
<evidence type="ECO:0000313" key="2">
    <source>
        <dbReference type="EMBL" id="UWP86830.1"/>
    </source>
</evidence>
<proteinExistence type="predicted"/>
<reference evidence="2" key="1">
    <citation type="submission" date="2021-04" db="EMBL/GenBank/DDBJ databases">
        <authorList>
            <person name="Hartkoorn R.C."/>
            <person name="Beaudoing E."/>
            <person name="Hot D."/>
        </authorList>
    </citation>
    <scope>NUCLEOTIDE SEQUENCE</scope>
    <source>
        <strain evidence="2">NRRL B-16292</strain>
    </source>
</reference>
<sequence>MTTVDGSLRPAARVLHSDDEAVAAAHELAAVWRELGPLRDQDRAVPRTELALLARSGLLAMTVPKRFGGPGLGTGTLTRVFAILSAADAALAQVPQNHFGALYGLDLEDDDDERKAFFLAEAIAGARFGNAGHERGKGGRSLPKTTIVDDGDGYRINGSKSFCTGALTAQWVPVSAAHPDGWLATAILPQGTPGLVILEDWDAFGQRATVSGSAELTDSWVPSRYVFNQSGRRKPDTAFRYTRSQLTHAAIQLGIAEEVLARADRLDTGTLAPAVAGRFRAWRDDLELEIAATAALVARAAALIDEVVAAGRATADSALGVGIAVDEAKCLAYDLGPAATDGFVEFLDAGYTDAEPGFDRHWRNARTHSLHDPIRWRRHYVGDFHLNGTPPPFMKWLLESAGDAPL</sequence>
<dbReference type="InterPro" id="IPR009100">
    <property type="entry name" value="AcylCoA_DH/oxidase_NM_dom_sf"/>
</dbReference>
<feature type="domain" description="Acyl-CoA dehydrogenase/oxidase N-terminal" evidence="1">
    <location>
        <begin position="40"/>
        <end position="103"/>
    </location>
</feature>
<name>A0ABY5W9V8_9ACTN</name>
<keyword evidence="3" id="KW-1185">Reference proteome</keyword>
<dbReference type="InterPro" id="IPR046373">
    <property type="entry name" value="Acyl-CoA_Oxase/DH_mid-dom_sf"/>
</dbReference>
<dbReference type="SUPFAM" id="SSF47203">
    <property type="entry name" value="Acyl-CoA dehydrogenase C-terminal domain-like"/>
    <property type="match status" value="1"/>
</dbReference>
<dbReference type="Gene3D" id="2.40.110.10">
    <property type="entry name" value="Butyryl-CoA Dehydrogenase, subunit A, domain 2"/>
    <property type="match status" value="1"/>
</dbReference>
<evidence type="ECO:0000259" key="1">
    <source>
        <dbReference type="Pfam" id="PF02771"/>
    </source>
</evidence>
<dbReference type="PIRSF" id="PIRSF016578">
    <property type="entry name" value="HsaA"/>
    <property type="match status" value="1"/>
</dbReference>
<dbReference type="PANTHER" id="PTHR43884:SF12">
    <property type="entry name" value="ISOVALERYL-COA DEHYDROGENASE, MITOCHONDRIAL-RELATED"/>
    <property type="match status" value="1"/>
</dbReference>
<dbReference type="SUPFAM" id="SSF56645">
    <property type="entry name" value="Acyl-CoA dehydrogenase NM domain-like"/>
    <property type="match status" value="1"/>
</dbReference>
<organism evidence="2 3">
    <name type="scientific">Dactylosporangium fulvum</name>
    <dbReference type="NCBI Taxonomy" id="53359"/>
    <lineage>
        <taxon>Bacteria</taxon>
        <taxon>Bacillati</taxon>
        <taxon>Actinomycetota</taxon>
        <taxon>Actinomycetes</taxon>
        <taxon>Micromonosporales</taxon>
        <taxon>Micromonosporaceae</taxon>
        <taxon>Dactylosporangium</taxon>
    </lineage>
</organism>
<dbReference type="Gene3D" id="1.10.540.10">
    <property type="entry name" value="Acyl-CoA dehydrogenase/oxidase, N-terminal domain"/>
    <property type="match status" value="1"/>
</dbReference>
<dbReference type="Gene3D" id="1.20.140.10">
    <property type="entry name" value="Butyryl-CoA Dehydrogenase, subunit A, domain 3"/>
    <property type="match status" value="1"/>
</dbReference>
<protein>
    <submittedName>
        <fullName evidence="2">Acyl-CoA dehydrogenase family protein</fullName>
    </submittedName>
</protein>
<gene>
    <name evidence="2" type="ORF">Dfulv_22340</name>
</gene>
<dbReference type="Pfam" id="PF02771">
    <property type="entry name" value="Acyl-CoA_dh_N"/>
    <property type="match status" value="1"/>
</dbReference>
<accession>A0ABY5W9V8</accession>
<dbReference type="Proteomes" id="UP001059617">
    <property type="component" value="Chromosome"/>
</dbReference>
<dbReference type="EMBL" id="CP073720">
    <property type="protein sequence ID" value="UWP86830.1"/>
    <property type="molecule type" value="Genomic_DNA"/>
</dbReference>
<reference evidence="2" key="2">
    <citation type="submission" date="2022-09" db="EMBL/GenBank/DDBJ databases">
        <title>Biosynthetic gene clusters of Dactylosporangioum fulvum.</title>
        <authorList>
            <person name="Caradec T."/>
        </authorList>
    </citation>
    <scope>NUCLEOTIDE SEQUENCE</scope>
    <source>
        <strain evidence="2">NRRL B-16292</strain>
    </source>
</reference>
<dbReference type="RefSeq" id="WP_259866399.1">
    <property type="nucleotide sequence ID" value="NZ_BAAAST010000004.1"/>
</dbReference>
<dbReference type="InterPro" id="IPR036250">
    <property type="entry name" value="AcylCo_DH-like_C"/>
</dbReference>